<dbReference type="STRING" id="1123401.GCA_000621325_02488"/>
<evidence type="ECO:0000313" key="5">
    <source>
        <dbReference type="Proteomes" id="UP000192491"/>
    </source>
</evidence>
<proteinExistence type="predicted"/>
<dbReference type="InterPro" id="IPR049492">
    <property type="entry name" value="BD-FAE-like_dom"/>
</dbReference>
<dbReference type="Proteomes" id="UP000192491">
    <property type="component" value="Unassembled WGS sequence"/>
</dbReference>
<name>A0A1Y1QTC6_9GAMM</name>
<protein>
    <submittedName>
        <fullName evidence="4">Alpha/beta hydrolase</fullName>
    </submittedName>
</protein>
<dbReference type="PROSITE" id="PS51257">
    <property type="entry name" value="PROKAR_LIPOPROTEIN"/>
    <property type="match status" value="1"/>
</dbReference>
<feature type="domain" description="Dienelactone hydrolase" evidence="2">
    <location>
        <begin position="202"/>
        <end position="253"/>
    </location>
</feature>
<evidence type="ECO:0000259" key="3">
    <source>
        <dbReference type="Pfam" id="PF20434"/>
    </source>
</evidence>
<evidence type="ECO:0000313" key="4">
    <source>
        <dbReference type="EMBL" id="OQX13294.1"/>
    </source>
</evidence>
<keyword evidence="1 4" id="KW-0378">Hydrolase</keyword>
<dbReference type="Pfam" id="PF20434">
    <property type="entry name" value="BD-FAE"/>
    <property type="match status" value="1"/>
</dbReference>
<comment type="caution">
    <text evidence="4">The sequence shown here is derived from an EMBL/GenBank/DDBJ whole genome shotgun (WGS) entry which is preliminary data.</text>
</comment>
<organism evidence="4 5">
    <name type="scientific">Thiothrix lacustris</name>
    <dbReference type="NCBI Taxonomy" id="525917"/>
    <lineage>
        <taxon>Bacteria</taxon>
        <taxon>Pseudomonadati</taxon>
        <taxon>Pseudomonadota</taxon>
        <taxon>Gammaproteobacteria</taxon>
        <taxon>Thiotrichales</taxon>
        <taxon>Thiotrichaceae</taxon>
        <taxon>Thiothrix</taxon>
    </lineage>
</organism>
<dbReference type="Pfam" id="PF01738">
    <property type="entry name" value="DLH"/>
    <property type="match status" value="1"/>
</dbReference>
<sequence length="282" mass="30881">MKMGLSIALIFGVLIVAGCSTLKSTDVLNFVLPTDGYVLKHAVYGRDARQDLDIYLPKVATNKAPIVFVYGGAWRQGDKTDFAFVAHALTGLGYPVIIPNYRLYPQVRFPAFIDDVADAIRYTELNAQHLLGEPLQRYILMGHSSGAHTAALLATDNRYLQARRVTARLAGLIALAGPYDLPLDDPEVIPVFPNADPQAVKPVRNVHPGMPPVLLLHGEADTRVLPLHTRRFATALQQAGVPVQVRLYPGVDHVRILGSLAAPLRLLTPSYGDVQQFLETIH</sequence>
<dbReference type="InterPro" id="IPR002925">
    <property type="entry name" value="Dienelactn_hydro"/>
</dbReference>
<feature type="domain" description="BD-FAE-like" evidence="3">
    <location>
        <begin position="52"/>
        <end position="158"/>
    </location>
</feature>
<reference evidence="4 5" key="1">
    <citation type="submission" date="2017-01" db="EMBL/GenBank/DDBJ databases">
        <title>Novel large sulfur bacteria in the metagenomes of groundwater-fed chemosynthetic microbial mats in the Lake Huron basin.</title>
        <authorList>
            <person name="Sharrar A.M."/>
            <person name="Flood B.E."/>
            <person name="Bailey J.V."/>
            <person name="Jones D.S."/>
            <person name="Biddanda B."/>
            <person name="Ruberg S.A."/>
            <person name="Marcus D.N."/>
            <person name="Dick G.J."/>
        </authorList>
    </citation>
    <scope>NUCLEOTIDE SEQUENCE [LARGE SCALE GENOMIC DNA]</scope>
    <source>
        <strain evidence="4">A8</strain>
    </source>
</reference>
<gene>
    <name evidence="4" type="ORF">BWK73_12415</name>
</gene>
<evidence type="ECO:0000256" key="1">
    <source>
        <dbReference type="ARBA" id="ARBA00022801"/>
    </source>
</evidence>
<dbReference type="SUPFAM" id="SSF53474">
    <property type="entry name" value="alpha/beta-Hydrolases"/>
    <property type="match status" value="1"/>
</dbReference>
<dbReference type="InterPro" id="IPR029058">
    <property type="entry name" value="AB_hydrolase_fold"/>
</dbReference>
<dbReference type="Gene3D" id="3.40.50.1820">
    <property type="entry name" value="alpha/beta hydrolase"/>
    <property type="match status" value="1"/>
</dbReference>
<dbReference type="PANTHER" id="PTHR48081">
    <property type="entry name" value="AB HYDROLASE SUPERFAMILY PROTEIN C4A8.06C"/>
    <property type="match status" value="1"/>
</dbReference>
<dbReference type="PANTHER" id="PTHR48081:SF33">
    <property type="entry name" value="KYNURENINE FORMAMIDASE"/>
    <property type="match status" value="1"/>
</dbReference>
<dbReference type="InterPro" id="IPR050300">
    <property type="entry name" value="GDXG_lipolytic_enzyme"/>
</dbReference>
<dbReference type="AlphaFoldDB" id="A0A1Y1QTC6"/>
<accession>A0A1Y1QTC6</accession>
<evidence type="ECO:0000259" key="2">
    <source>
        <dbReference type="Pfam" id="PF01738"/>
    </source>
</evidence>
<dbReference type="EMBL" id="MTEJ01000049">
    <property type="protein sequence ID" value="OQX13294.1"/>
    <property type="molecule type" value="Genomic_DNA"/>
</dbReference>
<dbReference type="GO" id="GO:0006508">
    <property type="term" value="P:proteolysis"/>
    <property type="evidence" value="ECO:0007669"/>
    <property type="project" value="InterPro"/>
</dbReference>
<dbReference type="GO" id="GO:0008236">
    <property type="term" value="F:serine-type peptidase activity"/>
    <property type="evidence" value="ECO:0007669"/>
    <property type="project" value="InterPro"/>
</dbReference>